<evidence type="ECO:0000256" key="6">
    <source>
        <dbReference type="ARBA" id="ARBA00022723"/>
    </source>
</evidence>
<sequence>MPAESADNSSIPATKKVLIVGNGGREHALAWKLAQSPQVAQVFVAPGNAGTAIDATNVSIEASDKPGIIKFAIENEIAFVVVGPEAPLVDGLVDDLQAAGIRAFGPSAAAAELEGSKVFCKNLLRASNIPTAEYQTFRTASDASRFIKDRYPDSEQDVPVVVKADGLAAGKGVIVCSTRSQALDAINRIAGVREFGEAGDVLIIEERLMGQEASVLAITDGSTIITLPAAQDHKPAYDGDLGPNTGGMGAFCPTPLIDAEMMARIERDILVPVVHAMKRSRRPFRGILYAGLMLTAAGPKVLEFNVRFGDPECQPLLMRMKGDLCEIIEAVIDGRLADVDPPEWDERPSICVVMASEGYPSAYEKGRVIKGLDKAAEMSDVKVFHAGTQNIGTTVINNGGRVLGVTAIGNSISDAKLKAYKAVKEIRWPGAWCRKDISDKAL</sequence>
<dbReference type="OrthoDB" id="9807240at2"/>
<dbReference type="Pfam" id="PF02844">
    <property type="entry name" value="GARS_N"/>
    <property type="match status" value="1"/>
</dbReference>
<evidence type="ECO:0000256" key="5">
    <source>
        <dbReference type="ARBA" id="ARBA00022598"/>
    </source>
</evidence>
<accession>A0A517MMQ3</accession>
<evidence type="ECO:0000256" key="13">
    <source>
        <dbReference type="ARBA" id="ARBA00042864"/>
    </source>
</evidence>
<dbReference type="SMART" id="SM01210">
    <property type="entry name" value="GARS_C"/>
    <property type="match status" value="1"/>
</dbReference>
<evidence type="ECO:0000256" key="3">
    <source>
        <dbReference type="ARBA" id="ARBA00005174"/>
    </source>
</evidence>
<dbReference type="AlphaFoldDB" id="A0A517MMQ3"/>
<comment type="cofactor">
    <cofactor evidence="2">
        <name>Mg(2+)</name>
        <dbReference type="ChEBI" id="CHEBI:18420"/>
    </cofactor>
</comment>
<evidence type="ECO:0000256" key="9">
    <source>
        <dbReference type="ARBA" id="ARBA00022840"/>
    </source>
</evidence>
<evidence type="ECO:0000256" key="10">
    <source>
        <dbReference type="ARBA" id="ARBA00023211"/>
    </source>
</evidence>
<dbReference type="Gene3D" id="3.30.470.20">
    <property type="entry name" value="ATP-grasp fold, B domain"/>
    <property type="match status" value="1"/>
</dbReference>
<evidence type="ECO:0000259" key="16">
    <source>
        <dbReference type="PROSITE" id="PS50975"/>
    </source>
</evidence>
<dbReference type="GO" id="GO:0006189">
    <property type="term" value="P:'de novo' IMP biosynthetic process"/>
    <property type="evidence" value="ECO:0007669"/>
    <property type="project" value="UniProtKB-UniRule"/>
</dbReference>
<keyword evidence="10" id="KW-0464">Manganese</keyword>
<dbReference type="GO" id="GO:0005524">
    <property type="term" value="F:ATP binding"/>
    <property type="evidence" value="ECO:0007669"/>
    <property type="project" value="UniProtKB-UniRule"/>
</dbReference>
<dbReference type="Pfam" id="PF01071">
    <property type="entry name" value="GARS_A"/>
    <property type="match status" value="1"/>
</dbReference>
<feature type="domain" description="ATP-grasp" evidence="16">
    <location>
        <begin position="121"/>
        <end position="333"/>
    </location>
</feature>
<evidence type="ECO:0000256" key="12">
    <source>
        <dbReference type="ARBA" id="ARBA00042242"/>
    </source>
</evidence>
<dbReference type="PANTHER" id="PTHR43472">
    <property type="entry name" value="PHOSPHORIBOSYLAMINE--GLYCINE LIGASE"/>
    <property type="match status" value="1"/>
</dbReference>
<gene>
    <name evidence="14 17" type="primary">purD</name>
    <name evidence="17" type="ORF">FF011L_49730</name>
</gene>
<dbReference type="Gene3D" id="3.40.50.20">
    <property type="match status" value="1"/>
</dbReference>
<comment type="pathway">
    <text evidence="3 14">Purine metabolism; IMP biosynthesis via de novo pathway; N(1)-(5-phospho-D-ribosyl)glycinamide from 5-phospho-alpha-D-ribose 1-diphosphate: step 2/2.</text>
</comment>
<evidence type="ECO:0000256" key="14">
    <source>
        <dbReference type="HAMAP-Rule" id="MF_00138"/>
    </source>
</evidence>
<dbReference type="Proteomes" id="UP000320672">
    <property type="component" value="Chromosome"/>
</dbReference>
<dbReference type="GO" id="GO:0009113">
    <property type="term" value="P:purine nucleobase biosynthetic process"/>
    <property type="evidence" value="ECO:0007669"/>
    <property type="project" value="InterPro"/>
</dbReference>
<dbReference type="NCBIfam" id="TIGR00877">
    <property type="entry name" value="purD"/>
    <property type="match status" value="1"/>
</dbReference>
<dbReference type="SUPFAM" id="SSF51246">
    <property type="entry name" value="Rudiment single hybrid motif"/>
    <property type="match status" value="1"/>
</dbReference>
<dbReference type="PROSITE" id="PS50975">
    <property type="entry name" value="ATP_GRASP"/>
    <property type="match status" value="1"/>
</dbReference>
<dbReference type="InterPro" id="IPR020562">
    <property type="entry name" value="PRibGlycinamide_synth_N"/>
</dbReference>
<dbReference type="GO" id="GO:0046872">
    <property type="term" value="F:metal ion binding"/>
    <property type="evidence" value="ECO:0007669"/>
    <property type="project" value="UniProtKB-KW"/>
</dbReference>
<dbReference type="InterPro" id="IPR020559">
    <property type="entry name" value="PRibGlycinamide_synth_CS"/>
</dbReference>
<dbReference type="InterPro" id="IPR011761">
    <property type="entry name" value="ATP-grasp"/>
</dbReference>
<dbReference type="InterPro" id="IPR037123">
    <property type="entry name" value="PRibGlycinamide_synth_C_sf"/>
</dbReference>
<dbReference type="PROSITE" id="PS00184">
    <property type="entry name" value="GARS"/>
    <property type="match status" value="1"/>
</dbReference>
<evidence type="ECO:0000256" key="1">
    <source>
        <dbReference type="ARBA" id="ARBA00001936"/>
    </source>
</evidence>
<comment type="cofactor">
    <cofactor evidence="1">
        <name>Mn(2+)</name>
        <dbReference type="ChEBI" id="CHEBI:29035"/>
    </cofactor>
</comment>
<dbReference type="InterPro" id="IPR020561">
    <property type="entry name" value="PRibGlycinamid_synth_ATP-grasp"/>
</dbReference>
<dbReference type="FunFam" id="3.30.470.20:FF:000018">
    <property type="entry name" value="Trifunctional purine biosynthetic protein adenosine-3"/>
    <property type="match status" value="1"/>
</dbReference>
<dbReference type="EC" id="6.3.4.13" evidence="4 14"/>
<name>A0A517MMQ3_9BACT</name>
<dbReference type="InterPro" id="IPR013815">
    <property type="entry name" value="ATP_grasp_subdomain_1"/>
</dbReference>
<evidence type="ECO:0000313" key="17">
    <source>
        <dbReference type="EMBL" id="QDS96165.1"/>
    </source>
</evidence>
<evidence type="ECO:0000256" key="4">
    <source>
        <dbReference type="ARBA" id="ARBA00013255"/>
    </source>
</evidence>
<dbReference type="RefSeq" id="WP_145354344.1">
    <property type="nucleotide sequence ID" value="NZ_CP036262.1"/>
</dbReference>
<evidence type="ECO:0000313" key="18">
    <source>
        <dbReference type="Proteomes" id="UP000320672"/>
    </source>
</evidence>
<dbReference type="InterPro" id="IPR016185">
    <property type="entry name" value="PreATP-grasp_dom_sf"/>
</dbReference>
<evidence type="ECO:0000256" key="15">
    <source>
        <dbReference type="PROSITE-ProRule" id="PRU00409"/>
    </source>
</evidence>
<dbReference type="Pfam" id="PF02843">
    <property type="entry name" value="GARS_C"/>
    <property type="match status" value="1"/>
</dbReference>
<dbReference type="InterPro" id="IPR000115">
    <property type="entry name" value="PRibGlycinamide_synth"/>
</dbReference>
<keyword evidence="18" id="KW-1185">Reference proteome</keyword>
<dbReference type="SUPFAM" id="SSF56059">
    <property type="entry name" value="Glutathione synthetase ATP-binding domain-like"/>
    <property type="match status" value="1"/>
</dbReference>
<dbReference type="InterPro" id="IPR020560">
    <property type="entry name" value="PRibGlycinamide_synth_C-dom"/>
</dbReference>
<dbReference type="KEGG" id="rml:FF011L_49730"/>
<evidence type="ECO:0000256" key="11">
    <source>
        <dbReference type="ARBA" id="ARBA00038345"/>
    </source>
</evidence>
<dbReference type="FunFam" id="3.40.50.20:FF:000006">
    <property type="entry name" value="Phosphoribosylamine--glycine ligase, chloroplastic"/>
    <property type="match status" value="1"/>
</dbReference>
<dbReference type="FunFam" id="3.90.600.10:FF:000001">
    <property type="entry name" value="Trifunctional purine biosynthetic protein adenosine-3"/>
    <property type="match status" value="1"/>
</dbReference>
<dbReference type="UniPathway" id="UPA00074">
    <property type="reaction ID" value="UER00125"/>
</dbReference>
<dbReference type="PANTHER" id="PTHR43472:SF1">
    <property type="entry name" value="PHOSPHORIBOSYLAMINE--GLYCINE LIGASE, CHLOROPLASTIC"/>
    <property type="match status" value="1"/>
</dbReference>
<keyword evidence="7 15" id="KW-0547">Nucleotide-binding</keyword>
<organism evidence="17 18">
    <name type="scientific">Roseimaritima multifibrata</name>
    <dbReference type="NCBI Taxonomy" id="1930274"/>
    <lineage>
        <taxon>Bacteria</taxon>
        <taxon>Pseudomonadati</taxon>
        <taxon>Planctomycetota</taxon>
        <taxon>Planctomycetia</taxon>
        <taxon>Pirellulales</taxon>
        <taxon>Pirellulaceae</taxon>
        <taxon>Roseimaritima</taxon>
    </lineage>
</organism>
<evidence type="ECO:0000256" key="7">
    <source>
        <dbReference type="ARBA" id="ARBA00022741"/>
    </source>
</evidence>
<dbReference type="Gene3D" id="3.30.1490.20">
    <property type="entry name" value="ATP-grasp fold, A domain"/>
    <property type="match status" value="1"/>
</dbReference>
<reference evidence="17 18" key="1">
    <citation type="submission" date="2019-02" db="EMBL/GenBank/DDBJ databases">
        <title>Deep-cultivation of Planctomycetes and their phenomic and genomic characterization uncovers novel biology.</title>
        <authorList>
            <person name="Wiegand S."/>
            <person name="Jogler M."/>
            <person name="Boedeker C."/>
            <person name="Pinto D."/>
            <person name="Vollmers J."/>
            <person name="Rivas-Marin E."/>
            <person name="Kohn T."/>
            <person name="Peeters S.H."/>
            <person name="Heuer A."/>
            <person name="Rast P."/>
            <person name="Oberbeckmann S."/>
            <person name="Bunk B."/>
            <person name="Jeske O."/>
            <person name="Meyerdierks A."/>
            <person name="Storesund J.E."/>
            <person name="Kallscheuer N."/>
            <person name="Luecker S."/>
            <person name="Lage O.M."/>
            <person name="Pohl T."/>
            <person name="Merkel B.J."/>
            <person name="Hornburger P."/>
            <person name="Mueller R.-W."/>
            <person name="Bruemmer F."/>
            <person name="Labrenz M."/>
            <person name="Spormann A.M."/>
            <person name="Op den Camp H."/>
            <person name="Overmann J."/>
            <person name="Amann R."/>
            <person name="Jetten M.S.M."/>
            <person name="Mascher T."/>
            <person name="Medema M.H."/>
            <person name="Devos D.P."/>
            <person name="Kaster A.-K."/>
            <person name="Ovreas L."/>
            <person name="Rohde M."/>
            <person name="Galperin M.Y."/>
            <person name="Jogler C."/>
        </authorList>
    </citation>
    <scope>NUCLEOTIDE SEQUENCE [LARGE SCALE GENOMIC DNA]</scope>
    <source>
        <strain evidence="17 18">FF011L</strain>
    </source>
</reference>
<keyword evidence="8 14" id="KW-0658">Purine biosynthesis</keyword>
<proteinExistence type="inferred from homology"/>
<evidence type="ECO:0000256" key="2">
    <source>
        <dbReference type="ARBA" id="ARBA00001946"/>
    </source>
</evidence>
<keyword evidence="5 14" id="KW-0436">Ligase</keyword>
<dbReference type="Gene3D" id="3.90.600.10">
    <property type="entry name" value="Phosphoribosylglycinamide synthetase, C-terminal domain"/>
    <property type="match status" value="1"/>
</dbReference>
<comment type="catalytic activity">
    <reaction evidence="14">
        <text>5-phospho-beta-D-ribosylamine + glycine + ATP = N(1)-(5-phospho-beta-D-ribosyl)glycinamide + ADP + phosphate + H(+)</text>
        <dbReference type="Rhea" id="RHEA:17453"/>
        <dbReference type="ChEBI" id="CHEBI:15378"/>
        <dbReference type="ChEBI" id="CHEBI:30616"/>
        <dbReference type="ChEBI" id="CHEBI:43474"/>
        <dbReference type="ChEBI" id="CHEBI:57305"/>
        <dbReference type="ChEBI" id="CHEBI:58681"/>
        <dbReference type="ChEBI" id="CHEBI:143788"/>
        <dbReference type="ChEBI" id="CHEBI:456216"/>
        <dbReference type="EC" id="6.3.4.13"/>
    </reaction>
</comment>
<keyword evidence="6" id="KW-0479">Metal-binding</keyword>
<protein>
    <recommendedName>
        <fullName evidence="4 14">Phosphoribosylamine--glycine ligase</fullName>
        <ecNumber evidence="4 14">6.3.4.13</ecNumber>
    </recommendedName>
    <alternativeName>
        <fullName evidence="14">GARS</fullName>
    </alternativeName>
    <alternativeName>
        <fullName evidence="12 14">Glycinamide ribonucleotide synthetase</fullName>
    </alternativeName>
    <alternativeName>
        <fullName evidence="13 14">Phosphoribosylglycinamide synthetase</fullName>
    </alternativeName>
</protein>
<dbReference type="HAMAP" id="MF_00138">
    <property type="entry name" value="GARS"/>
    <property type="match status" value="1"/>
</dbReference>
<dbReference type="SUPFAM" id="SSF52440">
    <property type="entry name" value="PreATP-grasp domain"/>
    <property type="match status" value="1"/>
</dbReference>
<dbReference type="SMART" id="SM01209">
    <property type="entry name" value="GARS_A"/>
    <property type="match status" value="1"/>
</dbReference>
<dbReference type="GO" id="GO:0004637">
    <property type="term" value="F:phosphoribosylamine-glycine ligase activity"/>
    <property type="evidence" value="ECO:0007669"/>
    <property type="project" value="UniProtKB-UniRule"/>
</dbReference>
<dbReference type="EMBL" id="CP036262">
    <property type="protein sequence ID" value="QDS96165.1"/>
    <property type="molecule type" value="Genomic_DNA"/>
</dbReference>
<dbReference type="InterPro" id="IPR011054">
    <property type="entry name" value="Rudment_hybrid_motif"/>
</dbReference>
<evidence type="ECO:0000256" key="8">
    <source>
        <dbReference type="ARBA" id="ARBA00022755"/>
    </source>
</evidence>
<keyword evidence="9 15" id="KW-0067">ATP-binding</keyword>
<comment type="similarity">
    <text evidence="11 14">Belongs to the GARS family.</text>
</comment>